<dbReference type="PANTHER" id="PTHR24171">
    <property type="entry name" value="ANKYRIN REPEAT DOMAIN-CONTAINING PROTEIN 39-RELATED"/>
    <property type="match status" value="1"/>
</dbReference>
<feature type="compositionally biased region" description="Low complexity" evidence="3">
    <location>
        <begin position="87"/>
        <end position="119"/>
    </location>
</feature>
<keyword evidence="4" id="KW-0732">Signal</keyword>
<dbReference type="EMBL" id="JAAGRR010000133">
    <property type="protein sequence ID" value="NDY43215.1"/>
    <property type="molecule type" value="Genomic_DNA"/>
</dbReference>
<dbReference type="AlphaFoldDB" id="A0A6N9TPM2"/>
<evidence type="ECO:0000256" key="2">
    <source>
        <dbReference type="ARBA" id="ARBA00023043"/>
    </source>
</evidence>
<sequence length="219" mass="22745">MVHRIGFAAALGVFLLLAACAAQTPRRQLLAAVETGDTPTVARLLSEGADPNARYRSGWSALMIAEREGYHDIARLLREAGARDVRPAPSAAAPKEAAPASSPAEAADPTPPAAGGVAAPTVPAIAGEGGDDAAEVALLRFPGSRANLFLRYRVVALLRRAGGCAEVTPVQAKPVGPASEGDAWREVWLVKMCGTPRMFEVGFTPSPDGDVCGVKIEVR</sequence>
<dbReference type="Gene3D" id="1.25.40.20">
    <property type="entry name" value="Ankyrin repeat-containing domain"/>
    <property type="match status" value="1"/>
</dbReference>
<dbReference type="Pfam" id="PF12796">
    <property type="entry name" value="Ank_2"/>
    <property type="match status" value="1"/>
</dbReference>
<feature type="region of interest" description="Disordered" evidence="3">
    <location>
        <begin position="85"/>
        <end position="119"/>
    </location>
</feature>
<protein>
    <submittedName>
        <fullName evidence="5">Ankyrin repeat domain-containing protein</fullName>
    </submittedName>
</protein>
<accession>A0A6N9TPM2</accession>
<feature type="chain" id="PRO_5026699143" evidence="4">
    <location>
        <begin position="22"/>
        <end position="219"/>
    </location>
</feature>
<keyword evidence="2" id="KW-0040">ANK repeat</keyword>
<organism evidence="5 6">
    <name type="scientific">Dissulfurirhabdus thermomarina</name>
    <dbReference type="NCBI Taxonomy" id="1765737"/>
    <lineage>
        <taxon>Bacteria</taxon>
        <taxon>Deltaproteobacteria</taxon>
        <taxon>Dissulfurirhabdaceae</taxon>
        <taxon>Dissulfurirhabdus</taxon>
    </lineage>
</organism>
<dbReference type="InterPro" id="IPR036770">
    <property type="entry name" value="Ankyrin_rpt-contain_sf"/>
</dbReference>
<keyword evidence="1" id="KW-0677">Repeat</keyword>
<feature type="signal peptide" evidence="4">
    <location>
        <begin position="1"/>
        <end position="21"/>
    </location>
</feature>
<proteinExistence type="predicted"/>
<dbReference type="RefSeq" id="WP_163299328.1">
    <property type="nucleotide sequence ID" value="NZ_JAAGRR010000133.1"/>
</dbReference>
<reference evidence="5 6" key="1">
    <citation type="submission" date="2020-02" db="EMBL/GenBank/DDBJ databases">
        <title>Comparative genomics of sulfur disproportionating microorganisms.</title>
        <authorList>
            <person name="Ward L.M."/>
            <person name="Bertran E."/>
            <person name="Johnston D.T."/>
        </authorList>
    </citation>
    <scope>NUCLEOTIDE SEQUENCE [LARGE SCALE GENOMIC DNA]</scope>
    <source>
        <strain evidence="5 6">DSM 100025</strain>
    </source>
</reference>
<evidence type="ECO:0000256" key="3">
    <source>
        <dbReference type="SAM" id="MobiDB-lite"/>
    </source>
</evidence>
<evidence type="ECO:0000313" key="5">
    <source>
        <dbReference type="EMBL" id="NDY43215.1"/>
    </source>
</evidence>
<evidence type="ECO:0000256" key="4">
    <source>
        <dbReference type="SAM" id="SignalP"/>
    </source>
</evidence>
<evidence type="ECO:0000256" key="1">
    <source>
        <dbReference type="ARBA" id="ARBA00022737"/>
    </source>
</evidence>
<dbReference type="InterPro" id="IPR002110">
    <property type="entry name" value="Ankyrin_rpt"/>
</dbReference>
<dbReference type="Proteomes" id="UP000469346">
    <property type="component" value="Unassembled WGS sequence"/>
</dbReference>
<gene>
    <name evidence="5" type="ORF">G3N55_10225</name>
</gene>
<dbReference type="PROSITE" id="PS51257">
    <property type="entry name" value="PROKAR_LIPOPROTEIN"/>
    <property type="match status" value="1"/>
</dbReference>
<dbReference type="SUPFAM" id="SSF48403">
    <property type="entry name" value="Ankyrin repeat"/>
    <property type="match status" value="1"/>
</dbReference>
<keyword evidence="6" id="KW-1185">Reference proteome</keyword>
<name>A0A6N9TPM2_DISTH</name>
<comment type="caution">
    <text evidence="5">The sequence shown here is derived from an EMBL/GenBank/DDBJ whole genome shotgun (WGS) entry which is preliminary data.</text>
</comment>
<evidence type="ECO:0000313" key="6">
    <source>
        <dbReference type="Proteomes" id="UP000469346"/>
    </source>
</evidence>